<dbReference type="InterPro" id="IPR011008">
    <property type="entry name" value="Dimeric_a/b-barrel"/>
</dbReference>
<proteinExistence type="predicted"/>
<evidence type="ECO:0000313" key="3">
    <source>
        <dbReference type="Proteomes" id="UP000275180"/>
    </source>
</evidence>
<name>A0A3M6R1R0_9BURK</name>
<protein>
    <submittedName>
        <fullName evidence="2">Dabb family protein</fullName>
    </submittedName>
</protein>
<dbReference type="InterPro" id="IPR013097">
    <property type="entry name" value="Dabb"/>
</dbReference>
<evidence type="ECO:0000259" key="1">
    <source>
        <dbReference type="PROSITE" id="PS51502"/>
    </source>
</evidence>
<accession>A0A3M6R1R0</accession>
<organism evidence="2 3">
    <name type="scientific">Vandammella animalimorsus</name>
    <dbReference type="NCBI Taxonomy" id="2029117"/>
    <lineage>
        <taxon>Bacteria</taxon>
        <taxon>Pseudomonadati</taxon>
        <taxon>Pseudomonadota</taxon>
        <taxon>Betaproteobacteria</taxon>
        <taxon>Burkholderiales</taxon>
        <taxon>Comamonadaceae</taxon>
        <taxon>Vandammella</taxon>
    </lineage>
</organism>
<dbReference type="RefSeq" id="WP_122245961.1">
    <property type="nucleotide sequence ID" value="NZ_RDQJ01000035.1"/>
</dbReference>
<dbReference type="Gene3D" id="3.30.70.100">
    <property type="match status" value="1"/>
</dbReference>
<dbReference type="Pfam" id="PF07876">
    <property type="entry name" value="Dabb"/>
    <property type="match status" value="1"/>
</dbReference>
<sequence>MKEGDFRFERGIASSINKNEVQNYDDRNNVIPYEPSSPSNGILPTANCTAMYGKEIRMQLHIVMMSFHVVPCDELQQQIDVAFQRMPSLCEGVLRYELVENQSSTSLQYTHALLSVFASAAHLDAYRVSPAHDALMQLLKPHIREVVVLDIPWPESLSTLPA</sequence>
<dbReference type="Proteomes" id="UP000275180">
    <property type="component" value="Unassembled WGS sequence"/>
</dbReference>
<gene>
    <name evidence="2" type="ORF">EBQ34_14060</name>
</gene>
<dbReference type="EMBL" id="RDQJ01000035">
    <property type="protein sequence ID" value="RMX09123.1"/>
    <property type="molecule type" value="Genomic_DNA"/>
</dbReference>
<evidence type="ECO:0000313" key="2">
    <source>
        <dbReference type="EMBL" id="RMX09123.1"/>
    </source>
</evidence>
<dbReference type="SMART" id="SM00886">
    <property type="entry name" value="Dabb"/>
    <property type="match status" value="1"/>
</dbReference>
<comment type="caution">
    <text evidence="2">The sequence shown here is derived from an EMBL/GenBank/DDBJ whole genome shotgun (WGS) entry which is preliminary data.</text>
</comment>
<dbReference type="SUPFAM" id="SSF54909">
    <property type="entry name" value="Dimeric alpha+beta barrel"/>
    <property type="match status" value="1"/>
</dbReference>
<dbReference type="AlphaFoldDB" id="A0A3M6R1R0"/>
<dbReference type="PROSITE" id="PS51502">
    <property type="entry name" value="S_R_A_B_BARREL"/>
    <property type="match status" value="1"/>
</dbReference>
<feature type="domain" description="Stress-response A/B barrel" evidence="1">
    <location>
        <begin position="59"/>
        <end position="151"/>
    </location>
</feature>
<reference evidence="2 3" key="1">
    <citation type="submission" date="2018-10" db="EMBL/GenBank/DDBJ databases">
        <title>Comamonadaceae CDC group NO-1 genome sequencing and assembly.</title>
        <authorList>
            <person name="Bernier A.-M."/>
            <person name="Bernard K."/>
        </authorList>
    </citation>
    <scope>NUCLEOTIDE SEQUENCE [LARGE SCALE GENOMIC DNA]</scope>
    <source>
        <strain evidence="2 3">NML180582</strain>
    </source>
</reference>